<dbReference type="InterPro" id="IPR004520">
    <property type="entry name" value="GTPase_MnmE"/>
</dbReference>
<dbReference type="RefSeq" id="WP_090446468.1">
    <property type="nucleotide sequence ID" value="NZ_FOHU01000023.1"/>
</dbReference>
<dbReference type="GO" id="GO:0003924">
    <property type="term" value="F:GTPase activity"/>
    <property type="evidence" value="ECO:0007669"/>
    <property type="project" value="UniProtKB-UniRule"/>
</dbReference>
<keyword evidence="7 10" id="KW-0460">Magnesium</keyword>
<dbReference type="CDD" id="cd04164">
    <property type="entry name" value="trmE"/>
    <property type="match status" value="1"/>
</dbReference>
<dbReference type="InterPro" id="IPR027266">
    <property type="entry name" value="TrmE/GcvT-like"/>
</dbReference>
<evidence type="ECO:0000256" key="1">
    <source>
        <dbReference type="ARBA" id="ARBA00011043"/>
    </source>
</evidence>
<dbReference type="GO" id="GO:0002098">
    <property type="term" value="P:tRNA wobble uridine modification"/>
    <property type="evidence" value="ECO:0007669"/>
    <property type="project" value="TreeGrafter"/>
</dbReference>
<dbReference type="GO" id="GO:0030488">
    <property type="term" value="P:tRNA methylation"/>
    <property type="evidence" value="ECO:0007669"/>
    <property type="project" value="TreeGrafter"/>
</dbReference>
<evidence type="ECO:0000256" key="4">
    <source>
        <dbReference type="ARBA" id="ARBA00022723"/>
    </source>
</evidence>
<evidence type="ECO:0000256" key="7">
    <source>
        <dbReference type="ARBA" id="ARBA00022842"/>
    </source>
</evidence>
<organism evidence="13 14">
    <name type="scientific">Natronincola peptidivorans</name>
    <dbReference type="NCBI Taxonomy" id="426128"/>
    <lineage>
        <taxon>Bacteria</taxon>
        <taxon>Bacillati</taxon>
        <taxon>Bacillota</taxon>
        <taxon>Clostridia</taxon>
        <taxon>Peptostreptococcales</taxon>
        <taxon>Natronincolaceae</taxon>
        <taxon>Natronincola</taxon>
    </lineage>
</organism>
<sequence>MVYIDDTIAAIATAPGEAGIGIVRISGEKAINIIDEIFQSKQGKKLSQYPVRRMTYGYIFNPDKKEKIDEVLVHYTKAPYTYTKEDIVEINCHGGFIPVKKILELVLKKGARAADPGEFTKRAFLNGRIDLAQAEAVMDLISAKTDKGFDVALDQLEGFLSKKVSATRKKLLDMLAHIEVSIDFSEEDIDEVTLEYLLHKSEEVEKEIENLLKTAEAGKILREGLNTVIVGKPNVGKSSLLNALLREARAIVTEVPGTTRDVIEEHLNIRGIPIKIIDTAGIRETEDIVEKIGVEKSKEFFNKADLVIFMLDISTPLTREDLQILELTKDKKTLILINKTDLPQKADLDKVKEIAVNKKMIKISLVEEKGLEAVEDALEDLVYTGEVKAKDRLLVTNVRHKNSLERALASIQDGVSAIKKKMPLDFVEVDVKNTWEALGEITGDTVAEDIIDHIFKNFCIGK</sequence>
<keyword evidence="14" id="KW-1185">Reference proteome</keyword>
<name>A0A1I0GLN5_9FIRM</name>
<evidence type="ECO:0000256" key="8">
    <source>
        <dbReference type="ARBA" id="ARBA00022958"/>
    </source>
</evidence>
<comment type="subcellular location">
    <subcellularLocation>
        <location evidence="10">Cytoplasm</location>
    </subcellularLocation>
</comment>
<feature type="binding site" evidence="10">
    <location>
        <position position="258"/>
    </location>
    <ligand>
        <name>K(+)</name>
        <dbReference type="ChEBI" id="CHEBI:29103"/>
    </ligand>
</feature>
<dbReference type="FunFam" id="3.30.1360.120:FF:000003">
    <property type="entry name" value="tRNA modification GTPase MnmE"/>
    <property type="match status" value="1"/>
</dbReference>
<dbReference type="PANTHER" id="PTHR42714">
    <property type="entry name" value="TRNA MODIFICATION GTPASE GTPBP3"/>
    <property type="match status" value="1"/>
</dbReference>
<evidence type="ECO:0000259" key="12">
    <source>
        <dbReference type="PROSITE" id="PS51709"/>
    </source>
</evidence>
<evidence type="ECO:0000256" key="2">
    <source>
        <dbReference type="ARBA" id="ARBA00022490"/>
    </source>
</evidence>
<feature type="binding site" evidence="10">
    <location>
        <position position="238"/>
    </location>
    <ligand>
        <name>Mg(2+)</name>
        <dbReference type="ChEBI" id="CHEBI:18420"/>
    </ligand>
</feature>
<keyword evidence="3 10" id="KW-0819">tRNA processing</keyword>
<proteinExistence type="inferred from homology"/>
<dbReference type="InterPro" id="IPR027368">
    <property type="entry name" value="MnmE_dom2"/>
</dbReference>
<dbReference type="PANTHER" id="PTHR42714:SF2">
    <property type="entry name" value="TRNA MODIFICATION GTPASE GTPBP3, MITOCHONDRIAL"/>
    <property type="match status" value="1"/>
</dbReference>
<feature type="domain" description="TrmE-type G" evidence="12">
    <location>
        <begin position="224"/>
        <end position="383"/>
    </location>
</feature>
<dbReference type="InterPro" id="IPR006073">
    <property type="entry name" value="GTP-bd"/>
</dbReference>
<evidence type="ECO:0000256" key="10">
    <source>
        <dbReference type="HAMAP-Rule" id="MF_00379"/>
    </source>
</evidence>
<dbReference type="InterPro" id="IPR018948">
    <property type="entry name" value="GTP-bd_TrmE_N"/>
</dbReference>
<dbReference type="NCBIfam" id="TIGR00450">
    <property type="entry name" value="mnmE_trmE_thdF"/>
    <property type="match status" value="1"/>
</dbReference>
<comment type="similarity">
    <text evidence="1 10 11">Belongs to the TRAFAC class TrmE-Era-EngA-EngB-Septin-like GTPase superfamily. TrmE GTPase family.</text>
</comment>
<dbReference type="Gene3D" id="1.20.120.430">
    <property type="entry name" value="tRNA modification GTPase MnmE domain 2"/>
    <property type="match status" value="1"/>
</dbReference>
<feature type="binding site" evidence="10">
    <location>
        <position position="253"/>
    </location>
    <ligand>
        <name>K(+)</name>
        <dbReference type="ChEBI" id="CHEBI:29103"/>
    </ligand>
</feature>
<evidence type="ECO:0000256" key="6">
    <source>
        <dbReference type="ARBA" id="ARBA00022801"/>
    </source>
</evidence>
<feature type="binding site" evidence="10">
    <location>
        <begin position="234"/>
        <end position="239"/>
    </location>
    <ligand>
        <name>GTP</name>
        <dbReference type="ChEBI" id="CHEBI:37565"/>
    </ligand>
</feature>
<comment type="function">
    <text evidence="10">Exhibits a very high intrinsic GTPase hydrolysis rate. Involved in the addition of a carboxymethylaminomethyl (cmnm) group at the wobble position (U34) of certain tRNAs, forming tRNA-cmnm(5)s(2)U34.</text>
</comment>
<dbReference type="SUPFAM" id="SSF52540">
    <property type="entry name" value="P-loop containing nucleoside triphosphate hydrolases"/>
    <property type="match status" value="1"/>
</dbReference>
<dbReference type="Pfam" id="PF12631">
    <property type="entry name" value="MnmE_helical"/>
    <property type="match status" value="1"/>
</dbReference>
<keyword evidence="9 10" id="KW-0342">GTP-binding</keyword>
<dbReference type="Pfam" id="PF10396">
    <property type="entry name" value="TrmE_N"/>
    <property type="match status" value="1"/>
</dbReference>
<accession>A0A1I0GLN5</accession>
<feature type="binding site" evidence="10">
    <location>
        <position position="462"/>
    </location>
    <ligand>
        <name>(6S)-5-formyl-5,6,7,8-tetrahydrofolate</name>
        <dbReference type="ChEBI" id="CHEBI:57457"/>
    </ligand>
</feature>
<feature type="binding site" evidence="10">
    <location>
        <begin position="253"/>
        <end position="259"/>
    </location>
    <ligand>
        <name>GTP</name>
        <dbReference type="ChEBI" id="CHEBI:37565"/>
    </ligand>
</feature>
<dbReference type="GO" id="GO:0005829">
    <property type="term" value="C:cytosol"/>
    <property type="evidence" value="ECO:0007669"/>
    <property type="project" value="TreeGrafter"/>
</dbReference>
<dbReference type="NCBIfam" id="TIGR00231">
    <property type="entry name" value="small_GTP"/>
    <property type="match status" value="1"/>
</dbReference>
<keyword evidence="2 10" id="KW-0963">Cytoplasm</keyword>
<dbReference type="AlphaFoldDB" id="A0A1I0GLN5"/>
<evidence type="ECO:0000313" key="13">
    <source>
        <dbReference type="EMBL" id="SET72157.1"/>
    </source>
</evidence>
<keyword evidence="6 10" id="KW-0378">Hydrolase</keyword>
<feature type="binding site" evidence="10">
    <location>
        <position position="24"/>
    </location>
    <ligand>
        <name>(6S)-5-formyl-5,6,7,8-tetrahydrofolate</name>
        <dbReference type="ChEBI" id="CHEBI:57457"/>
    </ligand>
</feature>
<dbReference type="PROSITE" id="PS51709">
    <property type="entry name" value="G_TRME"/>
    <property type="match status" value="1"/>
</dbReference>
<feature type="binding site" evidence="10">
    <location>
        <position position="234"/>
    </location>
    <ligand>
        <name>K(+)</name>
        <dbReference type="ChEBI" id="CHEBI:29103"/>
    </ligand>
</feature>
<feature type="binding site" evidence="10">
    <location>
        <position position="128"/>
    </location>
    <ligand>
        <name>(6S)-5-formyl-5,6,7,8-tetrahydrofolate</name>
        <dbReference type="ChEBI" id="CHEBI:57457"/>
    </ligand>
</feature>
<comment type="cofactor">
    <cofactor evidence="10">
        <name>K(+)</name>
        <dbReference type="ChEBI" id="CHEBI:29103"/>
    </cofactor>
    <text evidence="10">Binds 1 potassium ion per subunit.</text>
</comment>
<dbReference type="Pfam" id="PF01926">
    <property type="entry name" value="MMR_HSR1"/>
    <property type="match status" value="1"/>
</dbReference>
<dbReference type="CDD" id="cd14858">
    <property type="entry name" value="TrmE_N"/>
    <property type="match status" value="1"/>
</dbReference>
<dbReference type="InterPro" id="IPR027417">
    <property type="entry name" value="P-loop_NTPase"/>
</dbReference>
<dbReference type="InterPro" id="IPR025867">
    <property type="entry name" value="MnmE_helical"/>
</dbReference>
<reference evidence="13 14" key="1">
    <citation type="submission" date="2016-10" db="EMBL/GenBank/DDBJ databases">
        <authorList>
            <person name="de Groot N.N."/>
        </authorList>
    </citation>
    <scope>NUCLEOTIDE SEQUENCE [LARGE SCALE GENOMIC DNA]</scope>
    <source>
        <strain evidence="13 14">DSM 18979</strain>
    </source>
</reference>
<evidence type="ECO:0000256" key="11">
    <source>
        <dbReference type="RuleBase" id="RU003313"/>
    </source>
</evidence>
<evidence type="ECO:0000256" key="9">
    <source>
        <dbReference type="ARBA" id="ARBA00023134"/>
    </source>
</evidence>
<dbReference type="SUPFAM" id="SSF116878">
    <property type="entry name" value="TrmE connector domain"/>
    <property type="match status" value="1"/>
</dbReference>
<dbReference type="EMBL" id="FOHU01000023">
    <property type="protein sequence ID" value="SET72157.1"/>
    <property type="molecule type" value="Genomic_DNA"/>
</dbReference>
<comment type="subunit">
    <text evidence="10">Homodimer. Heterotetramer of two MnmE and two MnmG subunits.</text>
</comment>
<gene>
    <name evidence="10" type="primary">mnmE</name>
    <name evidence="10" type="synonym">trmE</name>
    <name evidence="13" type="ORF">SAMN05660297_03271</name>
</gene>
<comment type="caution">
    <text evidence="10">Lacks conserved residue(s) required for the propagation of feature annotation.</text>
</comment>
<dbReference type="Proteomes" id="UP000199568">
    <property type="component" value="Unassembled WGS sequence"/>
</dbReference>
<dbReference type="InterPro" id="IPR031168">
    <property type="entry name" value="G_TrmE"/>
</dbReference>
<dbReference type="STRING" id="426128.SAMN05660297_03271"/>
<dbReference type="GO" id="GO:0005525">
    <property type="term" value="F:GTP binding"/>
    <property type="evidence" value="ECO:0007669"/>
    <property type="project" value="UniProtKB-UniRule"/>
</dbReference>
<feature type="binding site" evidence="10">
    <location>
        <position position="89"/>
    </location>
    <ligand>
        <name>(6S)-5-formyl-5,6,7,8-tetrahydrofolate</name>
        <dbReference type="ChEBI" id="CHEBI:57457"/>
    </ligand>
</feature>
<protein>
    <recommendedName>
        <fullName evidence="10">tRNA modification GTPase MnmE</fullName>
        <ecNumber evidence="10">3.6.-.-</ecNumber>
    </recommendedName>
</protein>
<dbReference type="NCBIfam" id="NF003661">
    <property type="entry name" value="PRK05291.1-3"/>
    <property type="match status" value="1"/>
</dbReference>
<feature type="binding site" evidence="10">
    <location>
        <begin position="278"/>
        <end position="281"/>
    </location>
    <ligand>
        <name>GTP</name>
        <dbReference type="ChEBI" id="CHEBI:37565"/>
    </ligand>
</feature>
<dbReference type="Gene3D" id="3.40.50.300">
    <property type="entry name" value="P-loop containing nucleotide triphosphate hydrolases"/>
    <property type="match status" value="1"/>
</dbReference>
<dbReference type="InterPro" id="IPR005225">
    <property type="entry name" value="Small_GTP-bd"/>
</dbReference>
<keyword evidence="4 10" id="KW-0479">Metal-binding</keyword>
<dbReference type="GO" id="GO:0042802">
    <property type="term" value="F:identical protein binding"/>
    <property type="evidence" value="ECO:0007669"/>
    <property type="project" value="UniProtKB-ARBA"/>
</dbReference>
<dbReference type="HAMAP" id="MF_00379">
    <property type="entry name" value="GTPase_MnmE"/>
    <property type="match status" value="1"/>
</dbReference>
<dbReference type="Gene3D" id="3.30.1360.120">
    <property type="entry name" value="Probable tRNA modification gtpase trme, domain 1"/>
    <property type="match status" value="1"/>
</dbReference>
<dbReference type="FunFam" id="3.40.50.300:FF:000494">
    <property type="entry name" value="tRNA modification GTPase MnmE"/>
    <property type="match status" value="1"/>
</dbReference>
<evidence type="ECO:0000313" key="14">
    <source>
        <dbReference type="Proteomes" id="UP000199568"/>
    </source>
</evidence>
<dbReference type="OrthoDB" id="9805918at2"/>
<keyword evidence="8 10" id="KW-0630">Potassium</keyword>
<dbReference type="GO" id="GO:0046872">
    <property type="term" value="F:metal ion binding"/>
    <property type="evidence" value="ECO:0007669"/>
    <property type="project" value="UniProtKB-KW"/>
</dbReference>
<evidence type="ECO:0000256" key="3">
    <source>
        <dbReference type="ARBA" id="ARBA00022694"/>
    </source>
</evidence>
<keyword evidence="5 10" id="KW-0547">Nucleotide-binding</keyword>
<dbReference type="EC" id="3.6.-.-" evidence="10"/>
<feature type="binding site" evidence="10">
    <location>
        <position position="259"/>
    </location>
    <ligand>
        <name>Mg(2+)</name>
        <dbReference type="ChEBI" id="CHEBI:18420"/>
    </ligand>
</feature>
<feature type="binding site" evidence="10">
    <location>
        <position position="255"/>
    </location>
    <ligand>
        <name>K(+)</name>
        <dbReference type="ChEBI" id="CHEBI:29103"/>
    </ligand>
</feature>
<evidence type="ECO:0000256" key="5">
    <source>
        <dbReference type="ARBA" id="ARBA00022741"/>
    </source>
</evidence>